<evidence type="ECO:0000256" key="1">
    <source>
        <dbReference type="SAM" id="Phobius"/>
    </source>
</evidence>
<dbReference type="KEGG" id="lcal:ATTO_14700"/>
<evidence type="ECO:0000313" key="2">
    <source>
        <dbReference type="EMBL" id="BDC91598.1"/>
    </source>
</evidence>
<dbReference type="Proteomes" id="UP001431186">
    <property type="component" value="Chromosome"/>
</dbReference>
<dbReference type="AlphaFoldDB" id="A0AAU9C5U0"/>
<keyword evidence="1" id="KW-1133">Transmembrane helix</keyword>
<name>A0AAU9C5U0_9ACTN</name>
<keyword evidence="1" id="KW-0812">Transmembrane</keyword>
<gene>
    <name evidence="2" type="ORF">ATTO_14700</name>
</gene>
<proteinExistence type="predicted"/>
<accession>A0AAU9C5U0</accession>
<sequence length="84" mass="9378">MIQPTLPVRGATYGWDAQIGAAGKSLRWCFWCQKPQYDRCTTLQWKSWMVLAMAAALLALVVLRINDAHKNALAVMMAVRAISV</sequence>
<organism evidence="2 3">
    <name type="scientific">Leptogranulimonas caecicola</name>
    <dbReference type="NCBI Taxonomy" id="2894156"/>
    <lineage>
        <taxon>Bacteria</taxon>
        <taxon>Bacillati</taxon>
        <taxon>Actinomycetota</taxon>
        <taxon>Coriobacteriia</taxon>
        <taxon>Coriobacteriales</taxon>
        <taxon>Kribbibacteriaceae</taxon>
        <taxon>Leptogranulimonas</taxon>
    </lineage>
</organism>
<protein>
    <submittedName>
        <fullName evidence="2">Uncharacterized protein</fullName>
    </submittedName>
</protein>
<feature type="transmembrane region" description="Helical" evidence="1">
    <location>
        <begin position="45"/>
        <end position="63"/>
    </location>
</feature>
<dbReference type="EMBL" id="AP025285">
    <property type="protein sequence ID" value="BDC91598.1"/>
    <property type="molecule type" value="Genomic_DNA"/>
</dbReference>
<keyword evidence="3" id="KW-1185">Reference proteome</keyword>
<reference evidence="2" key="1">
    <citation type="submission" date="2021-11" db="EMBL/GenBank/DDBJ databases">
        <title>Complete genome sequence of Atopobiaceae bacterium TOC12.</title>
        <authorList>
            <person name="Morinaga K."/>
            <person name="Kusada H."/>
            <person name="Tamaki H."/>
        </authorList>
    </citation>
    <scope>NUCLEOTIDE SEQUENCE</scope>
    <source>
        <strain evidence="2">TOC12</strain>
    </source>
</reference>
<evidence type="ECO:0000313" key="3">
    <source>
        <dbReference type="Proteomes" id="UP001431186"/>
    </source>
</evidence>
<keyword evidence="1" id="KW-0472">Membrane</keyword>